<keyword evidence="1" id="KW-0812">Transmembrane</keyword>
<evidence type="ECO:0000313" key="3">
    <source>
        <dbReference type="Proteomes" id="UP000281915"/>
    </source>
</evidence>
<evidence type="ECO:0008006" key="4">
    <source>
        <dbReference type="Google" id="ProtNLM"/>
    </source>
</evidence>
<evidence type="ECO:0000313" key="2">
    <source>
        <dbReference type="EMBL" id="RNB78373.1"/>
    </source>
</evidence>
<organism evidence="2 3">
    <name type="scientific">Brevibacillus panacihumi</name>
    <dbReference type="NCBI Taxonomy" id="497735"/>
    <lineage>
        <taxon>Bacteria</taxon>
        <taxon>Bacillati</taxon>
        <taxon>Bacillota</taxon>
        <taxon>Bacilli</taxon>
        <taxon>Bacillales</taxon>
        <taxon>Paenibacillaceae</taxon>
        <taxon>Brevibacillus</taxon>
    </lineage>
</organism>
<accession>A0A3M8CRQ3</accession>
<dbReference type="AlphaFoldDB" id="A0A3M8CRQ3"/>
<gene>
    <name evidence="2" type="ORF">EDM58_11235</name>
</gene>
<evidence type="ECO:0000256" key="1">
    <source>
        <dbReference type="SAM" id="Phobius"/>
    </source>
</evidence>
<keyword evidence="1" id="KW-1133">Transmembrane helix</keyword>
<name>A0A3M8CRQ3_9BACL</name>
<dbReference type="Proteomes" id="UP000281915">
    <property type="component" value="Unassembled WGS sequence"/>
</dbReference>
<feature type="transmembrane region" description="Helical" evidence="1">
    <location>
        <begin position="33"/>
        <end position="55"/>
    </location>
</feature>
<protein>
    <recommendedName>
        <fullName evidence="4">DUF3311 domain-containing protein</fullName>
    </recommendedName>
</protein>
<reference evidence="2 3" key="1">
    <citation type="submission" date="2018-10" db="EMBL/GenBank/DDBJ databases">
        <title>Phylogenomics of Brevibacillus.</title>
        <authorList>
            <person name="Dunlap C."/>
        </authorList>
    </citation>
    <scope>NUCLEOTIDE SEQUENCE [LARGE SCALE GENOMIC DNA]</scope>
    <source>
        <strain evidence="2 3">JCM 15085</strain>
    </source>
</reference>
<dbReference type="RefSeq" id="WP_122913425.1">
    <property type="nucleotide sequence ID" value="NZ_RHHT01000025.1"/>
</dbReference>
<feature type="transmembrane region" description="Helical" evidence="1">
    <location>
        <begin position="67"/>
        <end position="87"/>
    </location>
</feature>
<comment type="caution">
    <text evidence="2">The sequence shown here is derived from an EMBL/GenBank/DDBJ whole genome shotgun (WGS) entry which is preliminary data.</text>
</comment>
<keyword evidence="1" id="KW-0472">Membrane</keyword>
<sequence length="92" mass="10756">MELETSAKTVVDDQEEAMRLIKKHTYILPRTKLGWTLTVIVIISFLMVYPGLIWANTAYPFLFGMPFTYVWLTFWVHVMLVAGIYAARKLWV</sequence>
<dbReference type="EMBL" id="RHHT01000025">
    <property type="protein sequence ID" value="RNB78373.1"/>
    <property type="molecule type" value="Genomic_DNA"/>
</dbReference>
<proteinExistence type="predicted"/>